<evidence type="ECO:0000313" key="3">
    <source>
        <dbReference type="EMBL" id="EGB06866.1"/>
    </source>
</evidence>
<dbReference type="InParanoid" id="F0YDU1"/>
<keyword evidence="2" id="KW-0732">Signal</keyword>
<gene>
    <name evidence="3" type="ORF">AURANDRAFT_65319</name>
</gene>
<dbReference type="GeneID" id="20225278"/>
<dbReference type="KEGG" id="aaf:AURANDRAFT_65319"/>
<evidence type="ECO:0000256" key="1">
    <source>
        <dbReference type="SAM" id="MobiDB-lite"/>
    </source>
</evidence>
<sequence length="337" mass="35368">MRPLCAWICVVAAPATAFLRPQGPPQRRSLRASPGDDWEPREDWALLDNVDAFTRRGAAGPYLFYDELRSTSAALSGRSAGDVRRRLAALDRDCPPDPRTLEDWRAEGESAYVGALDGDATTLVVTRTSVLDGGGLLERRYVETLGGELVRLGAPAAGAAAPAAVADAAEFPATVLAAVRSRPLASTLAGGAILANALFFAAAFSHAGDARPLAGDSFYVESSTTVTQKLKGDDGQAVTRVQRQRSTRSNSNPQERVETQTVVKRTAKDDAGNLVVTTTRDRSVNSASRAARPASSAEMAKLLKQGLLAPAAPEAVAVLPALPLSVPELPSADASAR</sequence>
<name>F0YDU1_AURAN</name>
<accession>F0YDU1</accession>
<evidence type="ECO:0000313" key="4">
    <source>
        <dbReference type="Proteomes" id="UP000002729"/>
    </source>
</evidence>
<dbReference type="EMBL" id="GL833133">
    <property type="protein sequence ID" value="EGB06866.1"/>
    <property type="molecule type" value="Genomic_DNA"/>
</dbReference>
<keyword evidence="4" id="KW-1185">Reference proteome</keyword>
<dbReference type="eggNOG" id="ENOG502SYDT">
    <property type="taxonomic scope" value="Eukaryota"/>
</dbReference>
<feature type="region of interest" description="Disordered" evidence="1">
    <location>
        <begin position="231"/>
        <end position="261"/>
    </location>
</feature>
<proteinExistence type="predicted"/>
<feature type="compositionally biased region" description="Polar residues" evidence="1">
    <location>
        <begin position="247"/>
        <end position="261"/>
    </location>
</feature>
<organism evidence="4">
    <name type="scientific">Aureococcus anophagefferens</name>
    <name type="common">Harmful bloom alga</name>
    <dbReference type="NCBI Taxonomy" id="44056"/>
    <lineage>
        <taxon>Eukaryota</taxon>
        <taxon>Sar</taxon>
        <taxon>Stramenopiles</taxon>
        <taxon>Ochrophyta</taxon>
        <taxon>Pelagophyceae</taxon>
        <taxon>Pelagomonadales</taxon>
        <taxon>Pelagomonadaceae</taxon>
        <taxon>Aureococcus</taxon>
    </lineage>
</organism>
<reference evidence="3 4" key="1">
    <citation type="journal article" date="2011" name="Proc. Natl. Acad. Sci. U.S.A.">
        <title>Niche of harmful alga Aureococcus anophagefferens revealed through ecogenomics.</title>
        <authorList>
            <person name="Gobler C.J."/>
            <person name="Berry D.L."/>
            <person name="Dyhrman S.T."/>
            <person name="Wilhelm S.W."/>
            <person name="Salamov A."/>
            <person name="Lobanov A.V."/>
            <person name="Zhang Y."/>
            <person name="Collier J.L."/>
            <person name="Wurch L.L."/>
            <person name="Kustka A.B."/>
            <person name="Dill B.D."/>
            <person name="Shah M."/>
            <person name="VerBerkmoes N.C."/>
            <person name="Kuo A."/>
            <person name="Terry A."/>
            <person name="Pangilinan J."/>
            <person name="Lindquist E.A."/>
            <person name="Lucas S."/>
            <person name="Paulsen I.T."/>
            <person name="Hattenrath-Lehmann T.K."/>
            <person name="Talmage S.C."/>
            <person name="Walker E.A."/>
            <person name="Koch F."/>
            <person name="Burson A.M."/>
            <person name="Marcoval M.A."/>
            <person name="Tang Y.Z."/>
            <person name="Lecleir G.R."/>
            <person name="Coyne K.J."/>
            <person name="Berg G.M."/>
            <person name="Bertrand E.M."/>
            <person name="Saito M.A."/>
            <person name="Gladyshev V.N."/>
            <person name="Grigoriev I.V."/>
        </authorList>
    </citation>
    <scope>NUCLEOTIDE SEQUENCE [LARGE SCALE GENOMIC DNA]</scope>
    <source>
        <strain evidence="4">CCMP 1984</strain>
    </source>
</reference>
<feature type="chain" id="PRO_5003262934" evidence="2">
    <location>
        <begin position="18"/>
        <end position="337"/>
    </location>
</feature>
<dbReference type="Proteomes" id="UP000002729">
    <property type="component" value="Unassembled WGS sequence"/>
</dbReference>
<protein>
    <submittedName>
        <fullName evidence="3">Expressed protein</fullName>
    </submittedName>
</protein>
<evidence type="ECO:0000256" key="2">
    <source>
        <dbReference type="SAM" id="SignalP"/>
    </source>
</evidence>
<dbReference type="RefSeq" id="XP_009038610.1">
    <property type="nucleotide sequence ID" value="XM_009040362.1"/>
</dbReference>
<feature type="signal peptide" evidence="2">
    <location>
        <begin position="1"/>
        <end position="17"/>
    </location>
</feature>
<dbReference type="AlphaFoldDB" id="F0YDU1"/>